<sequence>MLVSLITIISMMQFAIAGEFPNGTDTKINFFSCSPENIITVSSIELFDRNGSSMYPIRLKDLTTIKLKSYNNGNVVVKDKVNVDVYAYVKKNGKWLWKNIIPEPFRFLLYNIDGCKMAHNCPLTKGDLELTLPLDLYQYAILFDFIDKSSAHQFTVKLYDAESHQEMSCETIQFRLI</sequence>
<name>A0A0R3RJ94_9BILA</name>
<feature type="signal peptide" evidence="1">
    <location>
        <begin position="1"/>
        <end position="17"/>
    </location>
</feature>
<dbReference type="AlphaFoldDB" id="A0A0R3RJ94"/>
<dbReference type="WBParaSite" id="EEL_0000155301-mRNA-1">
    <property type="protein sequence ID" value="EEL_0000155301-mRNA-1"/>
    <property type="gene ID" value="EEL_0000155301"/>
</dbReference>
<protein>
    <submittedName>
        <fullName evidence="3">ML domain-containing protein</fullName>
    </submittedName>
</protein>
<evidence type="ECO:0000313" key="2">
    <source>
        <dbReference type="Proteomes" id="UP000050640"/>
    </source>
</evidence>
<organism evidence="2 3">
    <name type="scientific">Elaeophora elaphi</name>
    <dbReference type="NCBI Taxonomy" id="1147741"/>
    <lineage>
        <taxon>Eukaryota</taxon>
        <taxon>Metazoa</taxon>
        <taxon>Ecdysozoa</taxon>
        <taxon>Nematoda</taxon>
        <taxon>Chromadorea</taxon>
        <taxon>Rhabditida</taxon>
        <taxon>Spirurina</taxon>
        <taxon>Spiruromorpha</taxon>
        <taxon>Filarioidea</taxon>
        <taxon>Onchocercidae</taxon>
        <taxon>Elaeophora</taxon>
    </lineage>
</organism>
<accession>A0A0R3RJ94</accession>
<dbReference type="PANTHER" id="PTHR35573:SF3">
    <property type="entry name" value="ML DOMAIN-CONTAINING PROTEIN"/>
    <property type="match status" value="1"/>
</dbReference>
<reference evidence="3" key="1">
    <citation type="submission" date="2017-02" db="UniProtKB">
        <authorList>
            <consortium name="WormBaseParasite"/>
        </authorList>
    </citation>
    <scope>IDENTIFICATION</scope>
</reference>
<dbReference type="Proteomes" id="UP000050640">
    <property type="component" value="Unplaced"/>
</dbReference>
<dbReference type="PANTHER" id="PTHR35573">
    <property type="entry name" value="PROTEIN CBG22129"/>
    <property type="match status" value="1"/>
</dbReference>
<keyword evidence="1" id="KW-0732">Signal</keyword>
<evidence type="ECO:0000256" key="1">
    <source>
        <dbReference type="SAM" id="SignalP"/>
    </source>
</evidence>
<proteinExistence type="predicted"/>
<feature type="chain" id="PRO_5006447558" evidence="1">
    <location>
        <begin position="18"/>
        <end position="177"/>
    </location>
</feature>
<keyword evidence="2" id="KW-1185">Reference proteome</keyword>
<evidence type="ECO:0000313" key="3">
    <source>
        <dbReference type="WBParaSite" id="EEL_0000155301-mRNA-1"/>
    </source>
</evidence>